<dbReference type="GO" id="GO:0004414">
    <property type="term" value="F:homoserine O-acetyltransferase activity"/>
    <property type="evidence" value="ECO:0007669"/>
    <property type="project" value="UniProtKB-UniRule"/>
</dbReference>
<organism evidence="6 7">
    <name type="scientific">Ilyomonas limi</name>
    <dbReference type="NCBI Taxonomy" id="2575867"/>
    <lineage>
        <taxon>Bacteria</taxon>
        <taxon>Pseudomonadati</taxon>
        <taxon>Bacteroidota</taxon>
        <taxon>Chitinophagia</taxon>
        <taxon>Chitinophagales</taxon>
        <taxon>Chitinophagaceae</taxon>
        <taxon>Ilyomonas</taxon>
    </lineage>
</organism>
<dbReference type="Proteomes" id="UP000305848">
    <property type="component" value="Unassembled WGS sequence"/>
</dbReference>
<evidence type="ECO:0000313" key="7">
    <source>
        <dbReference type="Proteomes" id="UP000305848"/>
    </source>
</evidence>
<keyword evidence="1 2" id="KW-0808">Transferase</keyword>
<comment type="subcellular location">
    <subcellularLocation>
        <location evidence="2">Cytoplasm</location>
    </subcellularLocation>
</comment>
<keyword evidence="2 6" id="KW-0012">Acyltransferase</keyword>
<keyword evidence="2" id="KW-0486">Methionine biosynthesis</keyword>
<feature type="active site" description="Nucleophile" evidence="2 3">
    <location>
        <position position="135"/>
    </location>
</feature>
<dbReference type="GO" id="GO:0005737">
    <property type="term" value="C:cytoplasm"/>
    <property type="evidence" value="ECO:0007669"/>
    <property type="project" value="UniProtKB-SubCell"/>
</dbReference>
<dbReference type="PANTHER" id="PTHR32268:SF11">
    <property type="entry name" value="HOMOSERINE O-ACETYLTRANSFERASE"/>
    <property type="match status" value="1"/>
</dbReference>
<dbReference type="HAMAP" id="MF_00296">
    <property type="entry name" value="MetX_acyltransf"/>
    <property type="match status" value="1"/>
</dbReference>
<evidence type="ECO:0000256" key="3">
    <source>
        <dbReference type="PIRSR" id="PIRSR000443-1"/>
    </source>
</evidence>
<comment type="catalytic activity">
    <reaction evidence="2">
        <text>L-homoserine + acetyl-CoA = O-acetyl-L-homoserine + CoA</text>
        <dbReference type="Rhea" id="RHEA:13701"/>
        <dbReference type="ChEBI" id="CHEBI:57287"/>
        <dbReference type="ChEBI" id="CHEBI:57288"/>
        <dbReference type="ChEBI" id="CHEBI:57476"/>
        <dbReference type="ChEBI" id="CHEBI:57716"/>
        <dbReference type="EC" id="2.3.1.31"/>
    </reaction>
</comment>
<dbReference type="NCBIfam" id="TIGR01392">
    <property type="entry name" value="homoserO_Ac_trn"/>
    <property type="match status" value="1"/>
</dbReference>
<feature type="active site" evidence="2 3">
    <location>
        <position position="295"/>
    </location>
</feature>
<feature type="region of interest" description="Disordered" evidence="4">
    <location>
        <begin position="345"/>
        <end position="368"/>
    </location>
</feature>
<dbReference type="RefSeq" id="WP_137260017.1">
    <property type="nucleotide sequence ID" value="NZ_SZQL01000001.1"/>
</dbReference>
<feature type="active site" evidence="2 3">
    <location>
        <position position="324"/>
    </location>
</feature>
<dbReference type="OrthoDB" id="9800754at2"/>
<dbReference type="SUPFAM" id="SSF53474">
    <property type="entry name" value="alpha/beta-Hydrolases"/>
    <property type="match status" value="1"/>
</dbReference>
<keyword evidence="7" id="KW-1185">Reference proteome</keyword>
<dbReference type="InterPro" id="IPR029058">
    <property type="entry name" value="AB_hydrolase_fold"/>
</dbReference>
<gene>
    <name evidence="6" type="primary">metX</name>
    <name evidence="2" type="synonym">metXA</name>
    <name evidence="6" type="ORF">FC093_01800</name>
</gene>
<dbReference type="EMBL" id="SZQL01000001">
    <property type="protein sequence ID" value="TKK71777.1"/>
    <property type="molecule type" value="Genomic_DNA"/>
</dbReference>
<comment type="caution">
    <text evidence="6">The sequence shown here is derived from an EMBL/GenBank/DDBJ whole genome shotgun (WGS) entry which is preliminary data.</text>
</comment>
<reference evidence="6 7" key="1">
    <citation type="submission" date="2019-05" db="EMBL/GenBank/DDBJ databases">
        <title>Panacibacter sp. strain 17mud1-8 Genome sequencing and assembly.</title>
        <authorList>
            <person name="Chhetri G."/>
        </authorList>
    </citation>
    <scope>NUCLEOTIDE SEQUENCE [LARGE SCALE GENOMIC DNA]</scope>
    <source>
        <strain evidence="6 7">17mud1-8</strain>
    </source>
</reference>
<accession>A0A4U3LCZ3</accession>
<keyword evidence="2" id="KW-0963">Cytoplasm</keyword>
<dbReference type="Pfam" id="PF00561">
    <property type="entry name" value="Abhydrolase_1"/>
    <property type="match status" value="1"/>
</dbReference>
<dbReference type="AlphaFoldDB" id="A0A4U3LCZ3"/>
<comment type="pathway">
    <text evidence="2">Amino-acid biosynthesis; L-methionine biosynthesis via de novo pathway; O-acetyl-L-homoserine from L-homoserine: step 1/1.</text>
</comment>
<evidence type="ECO:0000313" key="6">
    <source>
        <dbReference type="EMBL" id="TKK71777.1"/>
    </source>
</evidence>
<feature type="binding site" evidence="2">
    <location>
        <position position="201"/>
    </location>
    <ligand>
        <name>substrate</name>
    </ligand>
</feature>
<dbReference type="PANTHER" id="PTHR32268">
    <property type="entry name" value="HOMOSERINE O-ACETYLTRANSFERASE"/>
    <property type="match status" value="1"/>
</dbReference>
<comment type="similarity">
    <text evidence="2">Belongs to the AB hydrolase superfamily. MetX family.</text>
</comment>
<comment type="function">
    <text evidence="2">Transfers an acetyl group from acetyl-CoA to L-homoserine, forming acetyl-L-homoserine.</text>
</comment>
<keyword evidence="2" id="KW-0028">Amino-acid biosynthesis</keyword>
<name>A0A4U3LCZ3_9BACT</name>
<dbReference type="Gene3D" id="3.40.50.1820">
    <property type="entry name" value="alpha/beta hydrolase"/>
    <property type="match status" value="1"/>
</dbReference>
<feature type="binding site" evidence="2">
    <location>
        <position position="325"/>
    </location>
    <ligand>
        <name>substrate</name>
    </ligand>
</feature>
<comment type="caution">
    <text evidence="2">Lacks conserved residue(s) required for the propagation of feature annotation.</text>
</comment>
<evidence type="ECO:0000256" key="4">
    <source>
        <dbReference type="SAM" id="MobiDB-lite"/>
    </source>
</evidence>
<dbReference type="InterPro" id="IPR000073">
    <property type="entry name" value="AB_hydrolase_1"/>
</dbReference>
<proteinExistence type="inferred from homology"/>
<dbReference type="PIRSF" id="PIRSF000443">
    <property type="entry name" value="Homoser_Ac_trans"/>
    <property type="match status" value="1"/>
</dbReference>
<sequence length="368" mass="41321">MERQIFKYNQPFELESGETLPELHLAYTTFGKMNKDKSNVVWIFHALTANSNPVEWWPGLVGEGTFFNPERFFIVCVNMPGSCYGSTGPLEVNPTTGKRYYHHFPLFTTRDMVRAYKPLKEYLGIDKIHIGIGGSMGGQQLLEWAIAEPELFEHIVPIATNAQHSPWGIAFNSSQRWCIHNDATWKNEAPDAGIGGMKIARSIALLSYRHYETYAASQQGYTSDTELLPVDKQVSKAETYQYYQGEKLAKRFNAFSYHFLSLGMDKHNVGRGRTSVQMALSHIKAKTLVIGISSDILFPPAEQETIAAYVPNAQLVIIDSYYGHDGFLLEYESITQHLESFIGSGKPPIPKGGKEMKPPSPKEELSAV</sequence>
<dbReference type="UniPathway" id="UPA00051">
    <property type="reaction ID" value="UER00074"/>
</dbReference>
<dbReference type="GO" id="GO:0009092">
    <property type="term" value="P:homoserine metabolic process"/>
    <property type="evidence" value="ECO:0007669"/>
    <property type="project" value="TreeGrafter"/>
</dbReference>
<dbReference type="GO" id="GO:0009086">
    <property type="term" value="P:methionine biosynthetic process"/>
    <property type="evidence" value="ECO:0007669"/>
    <property type="project" value="UniProtKB-UniRule"/>
</dbReference>
<dbReference type="EC" id="2.3.1.31" evidence="2"/>
<comment type="subunit">
    <text evidence="2">Homodimer.</text>
</comment>
<feature type="domain" description="AB hydrolase-1" evidence="5">
    <location>
        <begin position="40"/>
        <end position="329"/>
    </location>
</feature>
<protein>
    <recommendedName>
        <fullName evidence="2">Homoserine O-acetyltransferase</fullName>
        <shortName evidence="2">HAT</shortName>
        <ecNumber evidence="2">2.3.1.31</ecNumber>
    </recommendedName>
    <alternativeName>
        <fullName evidence="2">Homoserine transacetylase</fullName>
        <shortName evidence="2">HTA</shortName>
    </alternativeName>
</protein>
<evidence type="ECO:0000259" key="5">
    <source>
        <dbReference type="Pfam" id="PF00561"/>
    </source>
</evidence>
<dbReference type="InterPro" id="IPR008220">
    <property type="entry name" value="HAT_MetX-like"/>
</dbReference>
<evidence type="ECO:0000256" key="1">
    <source>
        <dbReference type="ARBA" id="ARBA00022679"/>
    </source>
</evidence>
<evidence type="ECO:0000256" key="2">
    <source>
        <dbReference type="HAMAP-Rule" id="MF_00296"/>
    </source>
</evidence>
<feature type="compositionally biased region" description="Basic and acidic residues" evidence="4">
    <location>
        <begin position="352"/>
        <end position="368"/>
    </location>
</feature>